<sequence>MSVTSSLPAALTVAQPAAPAADETVPPPPVYHYAYQPLPKGRFQRLVDRLPAWSGPAGVGALIGGGVAYTLLMNPTRAGATDTPTCIVKLLTGFDCPGCGGTRAAWYMLHGDIPAAAHHHAPLLFAAPFLAYLYVSWTVNRLNLPFKLPVLRISNKALVGFLVAWLAFSVLRNLPWAPFTWFFV</sequence>
<feature type="transmembrane region" description="Helical" evidence="1">
    <location>
        <begin position="117"/>
        <end position="137"/>
    </location>
</feature>
<feature type="transmembrane region" description="Helical" evidence="1">
    <location>
        <begin position="157"/>
        <end position="174"/>
    </location>
</feature>
<dbReference type="EMBL" id="CP073721">
    <property type="protein sequence ID" value="UWZ38256.1"/>
    <property type="molecule type" value="Genomic_DNA"/>
</dbReference>
<keyword evidence="1" id="KW-0812">Transmembrane</keyword>
<accession>A0ABY5Z844</accession>
<reference evidence="2" key="1">
    <citation type="submission" date="2021-04" db="EMBL/GenBank/DDBJ databases">
        <title>Biosynthetic gene clusters of Dactylosporangioum roseum.</title>
        <authorList>
            <person name="Hartkoorn R.C."/>
            <person name="Beaudoing E."/>
            <person name="Hot D."/>
            <person name="Moureu S."/>
        </authorList>
    </citation>
    <scope>NUCLEOTIDE SEQUENCE</scope>
    <source>
        <strain evidence="2">NRRL B-16295</strain>
    </source>
</reference>
<name>A0ABY5Z844_9ACTN</name>
<keyword evidence="3" id="KW-1185">Reference proteome</keyword>
<evidence type="ECO:0000313" key="3">
    <source>
        <dbReference type="Proteomes" id="UP001058271"/>
    </source>
</evidence>
<keyword evidence="1" id="KW-1133">Transmembrane helix</keyword>
<protein>
    <submittedName>
        <fullName evidence="2">DUF2752 domain-containing protein</fullName>
    </submittedName>
</protein>
<dbReference type="Pfam" id="PF10825">
    <property type="entry name" value="DUF2752"/>
    <property type="match status" value="1"/>
</dbReference>
<dbReference type="InterPro" id="IPR021215">
    <property type="entry name" value="DUF2752"/>
</dbReference>
<proteinExistence type="predicted"/>
<evidence type="ECO:0000256" key="1">
    <source>
        <dbReference type="SAM" id="Phobius"/>
    </source>
</evidence>
<keyword evidence="1" id="KW-0472">Membrane</keyword>
<dbReference type="RefSeq" id="WP_390891342.1">
    <property type="nucleotide sequence ID" value="NZ_BAAABS010000033.1"/>
</dbReference>
<organism evidence="2 3">
    <name type="scientific">Dactylosporangium roseum</name>
    <dbReference type="NCBI Taxonomy" id="47989"/>
    <lineage>
        <taxon>Bacteria</taxon>
        <taxon>Bacillati</taxon>
        <taxon>Actinomycetota</taxon>
        <taxon>Actinomycetes</taxon>
        <taxon>Micromonosporales</taxon>
        <taxon>Micromonosporaceae</taxon>
        <taxon>Dactylosporangium</taxon>
    </lineage>
</organism>
<evidence type="ECO:0000313" key="2">
    <source>
        <dbReference type="EMBL" id="UWZ38256.1"/>
    </source>
</evidence>
<dbReference type="Proteomes" id="UP001058271">
    <property type="component" value="Chromosome"/>
</dbReference>
<gene>
    <name evidence="2" type="ORF">Drose_08420</name>
</gene>